<dbReference type="PANTHER" id="PTHR45876:SF8">
    <property type="entry name" value="FI04035P"/>
    <property type="match status" value="1"/>
</dbReference>
<feature type="domain" description="Rho-GAP" evidence="3">
    <location>
        <begin position="593"/>
        <end position="781"/>
    </location>
</feature>
<dbReference type="SMART" id="SM00324">
    <property type="entry name" value="RhoGAP"/>
    <property type="match status" value="1"/>
</dbReference>
<feature type="domain" description="WW" evidence="2">
    <location>
        <begin position="105"/>
        <end position="133"/>
    </location>
</feature>
<dbReference type="InterPro" id="IPR001202">
    <property type="entry name" value="WW_dom"/>
</dbReference>
<evidence type="ECO:0000313" key="6">
    <source>
        <dbReference type="Proteomes" id="UP000006671"/>
    </source>
</evidence>
<dbReference type="PROSITE" id="PS01159">
    <property type="entry name" value="WW_DOMAIN_1"/>
    <property type="match status" value="2"/>
</dbReference>
<dbReference type="RefSeq" id="XP_002675171.1">
    <property type="nucleotide sequence ID" value="XM_002675125.1"/>
</dbReference>
<dbReference type="GO" id="GO:0005737">
    <property type="term" value="C:cytoplasm"/>
    <property type="evidence" value="ECO:0007669"/>
    <property type="project" value="TreeGrafter"/>
</dbReference>
<accession>D2VKT8</accession>
<dbReference type="InterPro" id="IPR008936">
    <property type="entry name" value="Rho_GTPase_activation_prot"/>
</dbReference>
<dbReference type="SMART" id="SM00456">
    <property type="entry name" value="WW"/>
    <property type="match status" value="2"/>
</dbReference>
<name>D2VKT8_NAEGR</name>
<feature type="region of interest" description="Disordered" evidence="1">
    <location>
        <begin position="245"/>
        <end position="264"/>
    </location>
</feature>
<feature type="compositionally biased region" description="Polar residues" evidence="1">
    <location>
        <begin position="37"/>
        <end position="51"/>
    </location>
</feature>
<dbReference type="InParanoid" id="D2VKT8"/>
<dbReference type="Pfam" id="PF00784">
    <property type="entry name" value="MyTH4"/>
    <property type="match status" value="1"/>
</dbReference>
<dbReference type="InterPro" id="IPR038185">
    <property type="entry name" value="MyTH4_dom_sf"/>
</dbReference>
<proteinExistence type="predicted"/>
<dbReference type="InterPro" id="IPR036020">
    <property type="entry name" value="WW_dom_sf"/>
</dbReference>
<feature type="region of interest" description="Disordered" evidence="1">
    <location>
        <begin position="281"/>
        <end position="301"/>
    </location>
</feature>
<dbReference type="Gene3D" id="1.10.555.10">
    <property type="entry name" value="Rho GTPase activation protein"/>
    <property type="match status" value="1"/>
</dbReference>
<evidence type="ECO:0000259" key="4">
    <source>
        <dbReference type="PROSITE" id="PS51016"/>
    </source>
</evidence>
<dbReference type="GO" id="GO:0005096">
    <property type="term" value="F:GTPase activator activity"/>
    <property type="evidence" value="ECO:0007669"/>
    <property type="project" value="TreeGrafter"/>
</dbReference>
<dbReference type="PROSITE" id="PS51016">
    <property type="entry name" value="MYTH4"/>
    <property type="match status" value="1"/>
</dbReference>
<dbReference type="PROSITE" id="PS50020">
    <property type="entry name" value="WW_DOMAIN_2"/>
    <property type="match status" value="2"/>
</dbReference>
<dbReference type="GO" id="GO:0007165">
    <property type="term" value="P:signal transduction"/>
    <property type="evidence" value="ECO:0007669"/>
    <property type="project" value="InterPro"/>
</dbReference>
<feature type="domain" description="MyTH4" evidence="4">
    <location>
        <begin position="410"/>
        <end position="582"/>
    </location>
</feature>
<feature type="compositionally biased region" description="Low complexity" evidence="1">
    <location>
        <begin position="21"/>
        <end position="31"/>
    </location>
</feature>
<dbReference type="InterPro" id="IPR000857">
    <property type="entry name" value="MyTH4_dom"/>
</dbReference>
<dbReference type="PROSITE" id="PS50238">
    <property type="entry name" value="RHOGAP"/>
    <property type="match status" value="1"/>
</dbReference>
<sequence>MSSSNDEEPTITTTHVEEQQSSSSDNSDGSSVAAIVATTSVDATITTSPANSIVVVEAKQKATTPTPSTPQHPPPQHHSTPSDSTSSIGTPVITSAVIESDDGLWVTVYDPTTKRNYYHNKTTNETTWSLPMNLSSPNLGAHLRSQSSIGEEIQRVVSTSTPSATPKTPGGNHEALVPQSEKVDRTRHSGGHQRSLSQDGTVSNLKSRVSHLHSIPINVKKELDNNDPPIIAMSMDDRSGLFTRSQANSDDEETPITIEENPTPRQLDHGQIVFATTPNVVAEPPKTTPVTTPSASNEGELEDGWEATIDPSTGRTYYFHRQTQKSSWDRPVKKSGASVATVSTATVSTPVAAASTTISTPSESHEPESDLLPRIAPGDHTLLKYGKANFQKIKKGFFKTSVKVEKLIEFSKDRLNQTLHPIKLEQHQEKALRCFELIQLFMGDRNLEKCSPTVKQIVKSGTNVHDFFLSKEILQIALLNVPIRNEIVIYLCKQTNNHAKIENALKGVQLLGLMLSAFPPTTYDLQEAVLYYLQKTLVTHPKIGRDDRIRQFSLLCEKHLRRSCVTGPRKTLPSDNEIKNMSNPNPPEPIFGVSISEYWRWQKDKFPNGDQAKPFILNLLSEALKKTNLYTVEGIFRLPGDVSRVEGLKEKLCKSNFEINEKDPHVCASLFKLWLRELADPLIPHRLYEHCVSVANDEKQSAAVLDQLPAGNRAILVFVLDFLSDMLPHSKKTMMTSENLAVVFCPNILRSQSSDPMAIMRNAASEKQFVRNLILHCAHQKGIAEK</sequence>
<dbReference type="Pfam" id="PF00397">
    <property type="entry name" value="WW"/>
    <property type="match status" value="2"/>
</dbReference>
<dbReference type="KEGG" id="ngr:NAEGRDRAFT_80366"/>
<dbReference type="Gene3D" id="1.25.40.530">
    <property type="entry name" value="MyTH4 domain"/>
    <property type="match status" value="1"/>
</dbReference>
<dbReference type="VEuPathDB" id="AmoebaDB:NAEGRDRAFT_80366"/>
<dbReference type="InterPro" id="IPR000198">
    <property type="entry name" value="RhoGAP_dom"/>
</dbReference>
<evidence type="ECO:0000259" key="2">
    <source>
        <dbReference type="PROSITE" id="PS50020"/>
    </source>
</evidence>
<dbReference type="GeneID" id="8863063"/>
<dbReference type="Pfam" id="PF00620">
    <property type="entry name" value="RhoGAP"/>
    <property type="match status" value="1"/>
</dbReference>
<dbReference type="GO" id="GO:0005856">
    <property type="term" value="C:cytoskeleton"/>
    <property type="evidence" value="ECO:0007669"/>
    <property type="project" value="InterPro"/>
</dbReference>
<gene>
    <name evidence="5" type="ORF">NAEGRDRAFT_80366</name>
</gene>
<protein>
    <submittedName>
        <fullName evidence="5">RhoGAP domain-containing protein</fullName>
    </submittedName>
</protein>
<dbReference type="Proteomes" id="UP000006671">
    <property type="component" value="Unassembled WGS sequence"/>
</dbReference>
<evidence type="ECO:0000313" key="5">
    <source>
        <dbReference type="EMBL" id="EFC42427.1"/>
    </source>
</evidence>
<feature type="compositionally biased region" description="Low complexity" evidence="1">
    <location>
        <begin position="158"/>
        <end position="169"/>
    </location>
</feature>
<feature type="compositionally biased region" description="Low complexity" evidence="1">
    <location>
        <begin position="77"/>
        <end position="87"/>
    </location>
</feature>
<feature type="compositionally biased region" description="Low complexity" evidence="1">
    <location>
        <begin position="255"/>
        <end position="264"/>
    </location>
</feature>
<feature type="region of interest" description="Disordered" evidence="1">
    <location>
        <begin position="158"/>
        <end position="204"/>
    </location>
</feature>
<evidence type="ECO:0000259" key="3">
    <source>
        <dbReference type="PROSITE" id="PS50238"/>
    </source>
</evidence>
<feature type="compositionally biased region" description="Pro residues" evidence="1">
    <location>
        <begin position="67"/>
        <end position="76"/>
    </location>
</feature>
<dbReference type="STRING" id="5762.D2VKT8"/>
<feature type="compositionally biased region" description="Polar residues" evidence="1">
    <location>
        <begin position="192"/>
        <end position="204"/>
    </location>
</feature>
<dbReference type="Gene3D" id="2.20.70.10">
    <property type="match status" value="2"/>
</dbReference>
<evidence type="ECO:0000256" key="1">
    <source>
        <dbReference type="SAM" id="MobiDB-lite"/>
    </source>
</evidence>
<dbReference type="eggNOG" id="ENOG502QR6X">
    <property type="taxonomic scope" value="Eukaryota"/>
</dbReference>
<feature type="compositionally biased region" description="Polar residues" evidence="1">
    <location>
        <begin position="288"/>
        <end position="297"/>
    </location>
</feature>
<reference evidence="5 6" key="1">
    <citation type="journal article" date="2010" name="Cell">
        <title>The genome of Naegleria gruberi illuminates early eukaryotic versatility.</title>
        <authorList>
            <person name="Fritz-Laylin L.K."/>
            <person name="Prochnik S.E."/>
            <person name="Ginger M.L."/>
            <person name="Dacks J.B."/>
            <person name="Carpenter M.L."/>
            <person name="Field M.C."/>
            <person name="Kuo A."/>
            <person name="Paredez A."/>
            <person name="Chapman J."/>
            <person name="Pham J."/>
            <person name="Shu S."/>
            <person name="Neupane R."/>
            <person name="Cipriano M."/>
            <person name="Mancuso J."/>
            <person name="Tu H."/>
            <person name="Salamov A."/>
            <person name="Lindquist E."/>
            <person name="Shapiro H."/>
            <person name="Lucas S."/>
            <person name="Grigoriev I.V."/>
            <person name="Cande W.Z."/>
            <person name="Fulton C."/>
            <person name="Rokhsar D.S."/>
            <person name="Dawson S.C."/>
        </authorList>
    </citation>
    <scope>NUCLEOTIDE SEQUENCE [LARGE SCALE GENOMIC DNA]</scope>
    <source>
        <strain evidence="5 6">NEG-M</strain>
    </source>
</reference>
<dbReference type="CDD" id="cd00201">
    <property type="entry name" value="WW"/>
    <property type="match status" value="2"/>
</dbReference>
<dbReference type="OMA" id="MAIMRNA"/>
<dbReference type="OrthoDB" id="437889at2759"/>
<feature type="region of interest" description="Disordered" evidence="1">
    <location>
        <begin position="1"/>
        <end position="89"/>
    </location>
</feature>
<feature type="domain" description="WW" evidence="2">
    <location>
        <begin position="299"/>
        <end position="333"/>
    </location>
</feature>
<dbReference type="SUPFAM" id="SSF51045">
    <property type="entry name" value="WW domain"/>
    <property type="match status" value="2"/>
</dbReference>
<keyword evidence="6" id="KW-1185">Reference proteome</keyword>
<dbReference type="AlphaFoldDB" id="D2VKT8"/>
<dbReference type="EMBL" id="GG738879">
    <property type="protein sequence ID" value="EFC42427.1"/>
    <property type="molecule type" value="Genomic_DNA"/>
</dbReference>
<dbReference type="SUPFAM" id="SSF48350">
    <property type="entry name" value="GTPase activation domain, GAP"/>
    <property type="match status" value="1"/>
</dbReference>
<dbReference type="PANTHER" id="PTHR45876">
    <property type="entry name" value="FI04035P"/>
    <property type="match status" value="1"/>
</dbReference>
<organism evidence="6">
    <name type="scientific">Naegleria gruberi</name>
    <name type="common">Amoeba</name>
    <dbReference type="NCBI Taxonomy" id="5762"/>
    <lineage>
        <taxon>Eukaryota</taxon>
        <taxon>Discoba</taxon>
        <taxon>Heterolobosea</taxon>
        <taxon>Tetramitia</taxon>
        <taxon>Eutetramitia</taxon>
        <taxon>Vahlkampfiidae</taxon>
        <taxon>Naegleria</taxon>
    </lineage>
</organism>
<dbReference type="SMART" id="SM00139">
    <property type="entry name" value="MyTH4"/>
    <property type="match status" value="1"/>
</dbReference>